<name>A0ABQ6WWI9_9EURO</name>
<feature type="domain" description="Heterokaryon incompatibility" evidence="1">
    <location>
        <begin position="61"/>
        <end position="187"/>
    </location>
</feature>
<proteinExistence type="predicted"/>
<evidence type="ECO:0000259" key="1">
    <source>
        <dbReference type="Pfam" id="PF06985"/>
    </source>
</evidence>
<dbReference type="PANTHER" id="PTHR33112">
    <property type="entry name" value="DOMAIN PROTEIN, PUTATIVE-RELATED"/>
    <property type="match status" value="1"/>
</dbReference>
<evidence type="ECO:0000313" key="2">
    <source>
        <dbReference type="EMBL" id="KAE8420681.1"/>
    </source>
</evidence>
<sequence>MLSPISVPYGRMRAHCKVRSLLNPTSILTPGLSPASERPAGLKLINVHQDHIVEAPADCEYIALSYVFGSVTTINITRSNSFNRHSLPRTIRDALVACYELGFKYFDPVDQLHQINQMSHIYECAAYTIVALAGEDSSYGLPGVTKARSWNFKCITIGNTNITTLPPGPDFGITQSKWYTRGWKFQEAMFSSRLILFTSYGVHCCFRDKYGWLLSKSEYNTRDEAFKLPRPGDYWSALAQYTTRDLTFPSDILRAFTAVLRSIYGDYTYYGLPFQEIDDAVLWAPNKVTSAPTSKRHGFPSWSWASHCGPVSPPDDDRAAGLAIWALPPRGLGTAVTFCRPRQEQQWPNMWYSMSLYRMRLIASALFTGCLRSNIHLDACLDTQACEQLFSRWPDYAAYWDDVFGQYRQEDIFSPVDIRTASLGARILVHGQTAHFMVQPNLDYSSGSHCIHSMNGSLSGYVDILQYEVQKSTRYVGEFIAISVAISHPFPFLSGRGGDDPEYEDYLRYRDDKSDLPEHMRQVLSNQGGLNFLLDVMLIKRDEHSNVGRRVGIGRICLRPWAESERRVKTIVLE</sequence>
<gene>
    <name evidence="2" type="ORF">BDV36DRAFT_306473</name>
</gene>
<organism evidence="2 3">
    <name type="scientific">Aspergillus pseudocaelatus</name>
    <dbReference type="NCBI Taxonomy" id="1825620"/>
    <lineage>
        <taxon>Eukaryota</taxon>
        <taxon>Fungi</taxon>
        <taxon>Dikarya</taxon>
        <taxon>Ascomycota</taxon>
        <taxon>Pezizomycotina</taxon>
        <taxon>Eurotiomycetes</taxon>
        <taxon>Eurotiomycetidae</taxon>
        <taxon>Eurotiales</taxon>
        <taxon>Aspergillaceae</taxon>
        <taxon>Aspergillus</taxon>
        <taxon>Aspergillus subgen. Circumdati</taxon>
    </lineage>
</organism>
<reference evidence="2 3" key="1">
    <citation type="submission" date="2019-04" db="EMBL/GenBank/DDBJ databases">
        <authorList>
            <consortium name="DOE Joint Genome Institute"/>
            <person name="Mondo S."/>
            <person name="Kjaerbolling I."/>
            <person name="Vesth T."/>
            <person name="Frisvad J.C."/>
            <person name="Nybo J.L."/>
            <person name="Theobald S."/>
            <person name="Kildgaard S."/>
            <person name="Isbrandt T."/>
            <person name="Kuo A."/>
            <person name="Sato A."/>
            <person name="Lyhne E.K."/>
            <person name="Kogle M.E."/>
            <person name="Wiebenga A."/>
            <person name="Kun R.S."/>
            <person name="Lubbers R.J."/>
            <person name="Makela M.R."/>
            <person name="Barry K."/>
            <person name="Chovatia M."/>
            <person name="Clum A."/>
            <person name="Daum C."/>
            <person name="Haridas S."/>
            <person name="He G."/>
            <person name="LaButti K."/>
            <person name="Lipzen A."/>
            <person name="Riley R."/>
            <person name="Salamov A."/>
            <person name="Simmons B.A."/>
            <person name="Magnuson J.K."/>
            <person name="Henrissat B."/>
            <person name="Mortensen U.H."/>
            <person name="Larsen T.O."/>
            <person name="Devries R.P."/>
            <person name="Grigoriev I.V."/>
            <person name="Machida M."/>
            <person name="Baker S.E."/>
            <person name="Andersen M.R."/>
            <person name="Cantor M.N."/>
            <person name="Hua S.X."/>
        </authorList>
    </citation>
    <scope>NUCLEOTIDE SEQUENCE [LARGE SCALE GENOMIC DNA]</scope>
    <source>
        <strain evidence="2 3">CBS 117616</strain>
    </source>
</reference>
<dbReference type="EMBL" id="ML735707">
    <property type="protein sequence ID" value="KAE8420681.1"/>
    <property type="molecule type" value="Genomic_DNA"/>
</dbReference>
<dbReference type="InterPro" id="IPR010730">
    <property type="entry name" value="HET"/>
</dbReference>
<dbReference type="PANTHER" id="PTHR33112:SF12">
    <property type="entry name" value="HETEROKARYON INCOMPATIBILITY DOMAIN-CONTAINING PROTEIN"/>
    <property type="match status" value="1"/>
</dbReference>
<dbReference type="Pfam" id="PF06985">
    <property type="entry name" value="HET"/>
    <property type="match status" value="1"/>
</dbReference>
<accession>A0ABQ6WWI9</accession>
<protein>
    <recommendedName>
        <fullName evidence="1">Heterokaryon incompatibility domain-containing protein</fullName>
    </recommendedName>
</protein>
<dbReference type="Proteomes" id="UP000325395">
    <property type="component" value="Unassembled WGS sequence"/>
</dbReference>
<keyword evidence="3" id="KW-1185">Reference proteome</keyword>
<evidence type="ECO:0000313" key="3">
    <source>
        <dbReference type="Proteomes" id="UP000325395"/>
    </source>
</evidence>